<dbReference type="EMBL" id="MU266341">
    <property type="protein sequence ID" value="KAH7929437.1"/>
    <property type="molecule type" value="Genomic_DNA"/>
</dbReference>
<dbReference type="Proteomes" id="UP000790709">
    <property type="component" value="Unassembled WGS sequence"/>
</dbReference>
<keyword evidence="2" id="KW-1185">Reference proteome</keyword>
<comment type="caution">
    <text evidence="1">The sequence shown here is derived from an EMBL/GenBank/DDBJ whole genome shotgun (WGS) entry which is preliminary data.</text>
</comment>
<organism evidence="1 2">
    <name type="scientific">Leucogyrophana mollusca</name>
    <dbReference type="NCBI Taxonomy" id="85980"/>
    <lineage>
        <taxon>Eukaryota</taxon>
        <taxon>Fungi</taxon>
        <taxon>Dikarya</taxon>
        <taxon>Basidiomycota</taxon>
        <taxon>Agaricomycotina</taxon>
        <taxon>Agaricomycetes</taxon>
        <taxon>Agaricomycetidae</taxon>
        <taxon>Boletales</taxon>
        <taxon>Boletales incertae sedis</taxon>
        <taxon>Leucogyrophana</taxon>
    </lineage>
</organism>
<evidence type="ECO:0000313" key="2">
    <source>
        <dbReference type="Proteomes" id="UP000790709"/>
    </source>
</evidence>
<protein>
    <submittedName>
        <fullName evidence="1">Uncharacterized protein</fullName>
    </submittedName>
</protein>
<proteinExistence type="predicted"/>
<evidence type="ECO:0000313" key="1">
    <source>
        <dbReference type="EMBL" id="KAH7929437.1"/>
    </source>
</evidence>
<sequence length="228" mass="24931">MLFVLLLLVNFLAISEALHTPLVVQDNSQMVLADDVKVPVILGVMSRCPDAILCESVFNRVLQRVGDKVDISLSFIAKPNASEPVFGVSCLHGEEECAGNVQELCVAKYHPTSIWWPFVQCQNFQGRDKIGTPETALSCANAAGIDWESGEAAQCAGQNGQGEEGIRLLQESASKSMELGIRKSCTILINGEQVCIRDGTWYDCENGHAPADFIRQINDIYERLNSAD</sequence>
<reference evidence="1" key="1">
    <citation type="journal article" date="2021" name="New Phytol.">
        <title>Evolutionary innovations through gain and loss of genes in the ectomycorrhizal Boletales.</title>
        <authorList>
            <person name="Wu G."/>
            <person name="Miyauchi S."/>
            <person name="Morin E."/>
            <person name="Kuo A."/>
            <person name="Drula E."/>
            <person name="Varga T."/>
            <person name="Kohler A."/>
            <person name="Feng B."/>
            <person name="Cao Y."/>
            <person name="Lipzen A."/>
            <person name="Daum C."/>
            <person name="Hundley H."/>
            <person name="Pangilinan J."/>
            <person name="Johnson J."/>
            <person name="Barry K."/>
            <person name="LaButti K."/>
            <person name="Ng V."/>
            <person name="Ahrendt S."/>
            <person name="Min B."/>
            <person name="Choi I.G."/>
            <person name="Park H."/>
            <person name="Plett J.M."/>
            <person name="Magnuson J."/>
            <person name="Spatafora J.W."/>
            <person name="Nagy L.G."/>
            <person name="Henrissat B."/>
            <person name="Grigoriev I.V."/>
            <person name="Yang Z.L."/>
            <person name="Xu J."/>
            <person name="Martin F.M."/>
        </authorList>
    </citation>
    <scope>NUCLEOTIDE SEQUENCE</scope>
    <source>
        <strain evidence="1">KUC20120723A-06</strain>
    </source>
</reference>
<accession>A0ACB8BVE3</accession>
<gene>
    <name evidence="1" type="ORF">BV22DRAFT_1002700</name>
</gene>
<name>A0ACB8BVE3_9AGAM</name>